<evidence type="ECO:0000313" key="2">
    <source>
        <dbReference type="EMBL" id="OHA73736.1"/>
    </source>
</evidence>
<feature type="transmembrane region" description="Helical" evidence="1">
    <location>
        <begin position="43"/>
        <end position="63"/>
    </location>
</feature>
<keyword evidence="1" id="KW-1133">Transmembrane helix</keyword>
<comment type="caution">
    <text evidence="2">The sequence shown here is derived from an EMBL/GenBank/DDBJ whole genome shotgun (WGS) entry which is preliminary data.</text>
</comment>
<dbReference type="Proteomes" id="UP000176917">
    <property type="component" value="Unassembled WGS sequence"/>
</dbReference>
<keyword evidence="1" id="KW-0812">Transmembrane</keyword>
<dbReference type="EMBL" id="MHUG01000008">
    <property type="protein sequence ID" value="OHA73736.1"/>
    <property type="molecule type" value="Genomic_DNA"/>
</dbReference>
<feature type="transmembrane region" description="Helical" evidence="1">
    <location>
        <begin position="101"/>
        <end position="118"/>
    </location>
</feature>
<gene>
    <name evidence="2" type="ORF">A3B24_02945</name>
</gene>
<keyword evidence="1" id="KW-0472">Membrane</keyword>
<dbReference type="AlphaFoldDB" id="A0A1G2RLM8"/>
<feature type="transmembrane region" description="Helical" evidence="1">
    <location>
        <begin position="75"/>
        <end position="95"/>
    </location>
</feature>
<accession>A0A1G2RLM8</accession>
<reference evidence="2 3" key="1">
    <citation type="journal article" date="2016" name="Nat. Commun.">
        <title>Thousands of microbial genomes shed light on interconnected biogeochemical processes in an aquifer system.</title>
        <authorList>
            <person name="Anantharaman K."/>
            <person name="Brown C.T."/>
            <person name="Hug L.A."/>
            <person name="Sharon I."/>
            <person name="Castelle C.J."/>
            <person name="Probst A.J."/>
            <person name="Thomas B.C."/>
            <person name="Singh A."/>
            <person name="Wilkins M.J."/>
            <person name="Karaoz U."/>
            <person name="Brodie E.L."/>
            <person name="Williams K.H."/>
            <person name="Hubbard S.S."/>
            <person name="Banfield J.F."/>
        </authorList>
    </citation>
    <scope>NUCLEOTIDE SEQUENCE [LARGE SCALE GENOMIC DNA]</scope>
</reference>
<organism evidence="2 3">
    <name type="scientific">Candidatus Wildermuthbacteria bacterium RIFCSPLOWO2_01_FULL_48_16</name>
    <dbReference type="NCBI Taxonomy" id="1802461"/>
    <lineage>
        <taxon>Bacteria</taxon>
        <taxon>Candidatus Wildermuthiibacteriota</taxon>
    </lineage>
</organism>
<evidence type="ECO:0000313" key="3">
    <source>
        <dbReference type="Proteomes" id="UP000176917"/>
    </source>
</evidence>
<name>A0A1G2RLM8_9BACT</name>
<sequence>MNFIGRAKVLLFVRIAVAAWLIVRAVIALAPLVIVLHNSSFDVIYSSSNLIIFSSILSGGAFFGTAIGILKSKRWAIYAFIGIVLLSYVSQFAFGTFKIDFGELALDLFEIFLIFYLWQNRDKFEVGDKKKEDIFLGLSILAFAVSIILSGFLVDKLNKFLDLDEEAQSPGTLDWQTYRNEEFGFEVKYPPNFEFGVCAGTPPFSVIGLDRSELIQQGSVGCDIGLKIYGIIFTFKEGPYDTAQDVVDSLPLGLDDEIGSTADIFFGRNKFIRVTRFSSFSGTEDIFYFTQYPGSSFFLSVSVYPRVEIDPERDSLINYDEVANQILSTFRFIE</sequence>
<feature type="transmembrane region" description="Helical" evidence="1">
    <location>
        <begin position="134"/>
        <end position="154"/>
    </location>
</feature>
<feature type="transmembrane region" description="Helical" evidence="1">
    <location>
        <begin position="12"/>
        <end position="37"/>
    </location>
</feature>
<evidence type="ECO:0000256" key="1">
    <source>
        <dbReference type="SAM" id="Phobius"/>
    </source>
</evidence>
<protein>
    <submittedName>
        <fullName evidence="2">Uncharacterized protein</fullName>
    </submittedName>
</protein>
<dbReference type="STRING" id="1802461.A3B24_02945"/>
<proteinExistence type="predicted"/>